<reference evidence="3 4" key="1">
    <citation type="journal article" date="2018" name="Science">
        <title>The opium poppy genome and morphinan production.</title>
        <authorList>
            <person name="Guo L."/>
            <person name="Winzer T."/>
            <person name="Yang X."/>
            <person name="Li Y."/>
            <person name="Ning Z."/>
            <person name="He Z."/>
            <person name="Teodor R."/>
            <person name="Lu Y."/>
            <person name="Bowser T.A."/>
            <person name="Graham I.A."/>
            <person name="Ye K."/>
        </authorList>
    </citation>
    <scope>NUCLEOTIDE SEQUENCE [LARGE SCALE GENOMIC DNA]</scope>
    <source>
        <strain evidence="4">cv. HN1</strain>
        <tissue evidence="3">Leaves</tissue>
    </source>
</reference>
<gene>
    <name evidence="3" type="ORF">C5167_037999</name>
</gene>
<accession>A0A4Y7IAJ3</accession>
<keyword evidence="2" id="KW-0808">Transferase</keyword>
<name>A0A4Y7IAJ3_PAPSO</name>
<dbReference type="AlphaFoldDB" id="A0A4Y7IAJ3"/>
<dbReference type="CDD" id="cd03784">
    <property type="entry name" value="GT1_Gtf-like"/>
    <property type="match status" value="1"/>
</dbReference>
<dbReference type="PANTHER" id="PTHR48046:SF6">
    <property type="entry name" value="GLYCOSYLTRANSFERASE"/>
    <property type="match status" value="1"/>
</dbReference>
<dbReference type="Proteomes" id="UP000316621">
    <property type="component" value="Chromosome 1"/>
</dbReference>
<evidence type="ECO:0008006" key="5">
    <source>
        <dbReference type="Google" id="ProtNLM"/>
    </source>
</evidence>
<dbReference type="PANTHER" id="PTHR48046">
    <property type="entry name" value="UDP-GLYCOSYLTRANSFERASE 72E1"/>
    <property type="match status" value="1"/>
</dbReference>
<proteinExistence type="predicted"/>
<sequence>MEEILESLHSPYVIIFPSPGMGHVIPLTEFAKRLALNHGISITFAVPTEINPPSEAAQKSVLDSLPGSINTIFLSPVDLSDLPNGATVARRTVLTVTRSLSSLFDSLKTISSSYHVVALVVDIFSPSAVDLAKEFNIIPYIFFPSTAMCLSLYYYLPVMDQVYSCEYRDVAHPIQIPGCVPVWGTDLTNPLEDRKSEAYRGILQYWRRINMAAVYPIGRCLNWLDNQPLGSVLFTSFGSVGTLSNEQLTELASGVEMSEHKFLWVLRSPTDKSADANYLNSQSVRDPFELLPKGFSERTKMTEQKMNAVMLTDDLKVALRPKVNKNGIIGRDEISRCVKGVMEGGEGIELRSRMGDLKGAATSSLSEGGSSCLLRWQTSGKIIRYNFYPANDKK</sequence>
<evidence type="ECO:0000256" key="1">
    <source>
        <dbReference type="ARBA" id="ARBA00022676"/>
    </source>
</evidence>
<dbReference type="SUPFAM" id="SSF53756">
    <property type="entry name" value="UDP-Glycosyltransferase/glycogen phosphorylase"/>
    <property type="match status" value="1"/>
</dbReference>
<dbReference type="EMBL" id="CM010715">
    <property type="protein sequence ID" value="RZC45056.1"/>
    <property type="molecule type" value="Genomic_DNA"/>
</dbReference>
<evidence type="ECO:0000256" key="2">
    <source>
        <dbReference type="ARBA" id="ARBA00022679"/>
    </source>
</evidence>
<evidence type="ECO:0000313" key="3">
    <source>
        <dbReference type="EMBL" id="RZC45056.1"/>
    </source>
</evidence>
<keyword evidence="4" id="KW-1185">Reference proteome</keyword>
<dbReference type="Gramene" id="RZC45056">
    <property type="protein sequence ID" value="RZC45056"/>
    <property type="gene ID" value="C5167_037999"/>
</dbReference>
<keyword evidence="1" id="KW-0328">Glycosyltransferase</keyword>
<dbReference type="InterPro" id="IPR002213">
    <property type="entry name" value="UDP_glucos_trans"/>
</dbReference>
<dbReference type="OMA" id="WRRINMA"/>
<evidence type="ECO:0000313" key="4">
    <source>
        <dbReference type="Proteomes" id="UP000316621"/>
    </source>
</evidence>
<dbReference type="GO" id="GO:0008194">
    <property type="term" value="F:UDP-glycosyltransferase activity"/>
    <property type="evidence" value="ECO:0007669"/>
    <property type="project" value="InterPro"/>
</dbReference>
<organism evidence="3 4">
    <name type="scientific">Papaver somniferum</name>
    <name type="common">Opium poppy</name>
    <dbReference type="NCBI Taxonomy" id="3469"/>
    <lineage>
        <taxon>Eukaryota</taxon>
        <taxon>Viridiplantae</taxon>
        <taxon>Streptophyta</taxon>
        <taxon>Embryophyta</taxon>
        <taxon>Tracheophyta</taxon>
        <taxon>Spermatophyta</taxon>
        <taxon>Magnoliopsida</taxon>
        <taxon>Ranunculales</taxon>
        <taxon>Papaveraceae</taxon>
        <taxon>Papaveroideae</taxon>
        <taxon>Papaver</taxon>
    </lineage>
</organism>
<protein>
    <recommendedName>
        <fullName evidence="5">UDP-glycosyltransferases domain-containing protein</fullName>
    </recommendedName>
</protein>
<dbReference type="Gene3D" id="3.40.50.2000">
    <property type="entry name" value="Glycogen Phosphorylase B"/>
    <property type="match status" value="3"/>
</dbReference>